<evidence type="ECO:0008006" key="4">
    <source>
        <dbReference type="Google" id="ProtNLM"/>
    </source>
</evidence>
<accession>A0A314KTA5</accession>
<feature type="region of interest" description="Disordered" evidence="1">
    <location>
        <begin position="89"/>
        <end position="113"/>
    </location>
</feature>
<evidence type="ECO:0000256" key="1">
    <source>
        <dbReference type="SAM" id="MobiDB-lite"/>
    </source>
</evidence>
<evidence type="ECO:0000313" key="2">
    <source>
        <dbReference type="EMBL" id="OIT32586.1"/>
    </source>
</evidence>
<reference evidence="2" key="1">
    <citation type="submission" date="2016-11" db="EMBL/GenBank/DDBJ databases">
        <title>The genome of Nicotiana attenuata.</title>
        <authorList>
            <person name="Xu S."/>
            <person name="Brockmoeller T."/>
            <person name="Gaquerel E."/>
            <person name="Navarro A."/>
            <person name="Kuhl H."/>
            <person name="Gase K."/>
            <person name="Ling Z."/>
            <person name="Zhou W."/>
            <person name="Kreitzer C."/>
            <person name="Stanke M."/>
            <person name="Tang H."/>
            <person name="Lyons E."/>
            <person name="Pandey P."/>
            <person name="Pandey S.P."/>
            <person name="Timmermann B."/>
            <person name="Baldwin I.T."/>
        </authorList>
    </citation>
    <scope>NUCLEOTIDE SEQUENCE [LARGE SCALE GENOMIC DNA]</scope>
    <source>
        <strain evidence="2">UT</strain>
    </source>
</reference>
<dbReference type="EMBL" id="MJEQ01001028">
    <property type="protein sequence ID" value="OIT32586.1"/>
    <property type="molecule type" value="Genomic_DNA"/>
</dbReference>
<comment type="caution">
    <text evidence="2">The sequence shown here is derived from an EMBL/GenBank/DDBJ whole genome shotgun (WGS) entry which is preliminary data.</text>
</comment>
<keyword evidence="3" id="KW-1185">Reference proteome</keyword>
<gene>
    <name evidence="2" type="ORF">A4A49_59450</name>
</gene>
<dbReference type="Proteomes" id="UP000187609">
    <property type="component" value="Unassembled WGS sequence"/>
</dbReference>
<sequence length="189" mass="20758">VSDNVVYSETTPLFYSPPIPTSQEDEDEWLVYQVTHALTKRSDDVFPPSPDSSIEHQFTTVPSTPDLYVLEPTPSGLESPPIFQVYSRRGETSSNTCPAPISSSSDPPPDDLPENLDLPIALHKGIRTCKSTYAIANNVSYDCLSATSSSLIASLDSIFVPKIVNEALSHPGWRDVMLEEIHALDENHT</sequence>
<dbReference type="Gramene" id="OIT32586">
    <property type="protein sequence ID" value="OIT32586"/>
    <property type="gene ID" value="A4A49_59450"/>
</dbReference>
<feature type="non-terminal residue" evidence="2">
    <location>
        <position position="189"/>
    </location>
</feature>
<proteinExistence type="predicted"/>
<evidence type="ECO:0000313" key="3">
    <source>
        <dbReference type="Proteomes" id="UP000187609"/>
    </source>
</evidence>
<name>A0A314KTA5_NICAT</name>
<dbReference type="AlphaFoldDB" id="A0A314KTA5"/>
<protein>
    <recommendedName>
        <fullName evidence="4">Mitochondrial protein</fullName>
    </recommendedName>
</protein>
<feature type="non-terminal residue" evidence="2">
    <location>
        <position position="1"/>
    </location>
</feature>
<organism evidence="2 3">
    <name type="scientific">Nicotiana attenuata</name>
    <name type="common">Coyote tobacco</name>
    <dbReference type="NCBI Taxonomy" id="49451"/>
    <lineage>
        <taxon>Eukaryota</taxon>
        <taxon>Viridiplantae</taxon>
        <taxon>Streptophyta</taxon>
        <taxon>Embryophyta</taxon>
        <taxon>Tracheophyta</taxon>
        <taxon>Spermatophyta</taxon>
        <taxon>Magnoliopsida</taxon>
        <taxon>eudicotyledons</taxon>
        <taxon>Gunneridae</taxon>
        <taxon>Pentapetalae</taxon>
        <taxon>asterids</taxon>
        <taxon>lamiids</taxon>
        <taxon>Solanales</taxon>
        <taxon>Solanaceae</taxon>
        <taxon>Nicotianoideae</taxon>
        <taxon>Nicotianeae</taxon>
        <taxon>Nicotiana</taxon>
    </lineage>
</organism>